<feature type="coiled-coil region" evidence="4">
    <location>
        <begin position="333"/>
        <end position="374"/>
    </location>
</feature>
<dbReference type="Gene3D" id="1.25.40.20">
    <property type="entry name" value="Ankyrin repeat-containing domain"/>
    <property type="match status" value="2"/>
</dbReference>
<sequence length="947" mass="103975">MARLHSLAETGRLAALQSALERVDQSSIDELNKDGLTPLHLACIEGHLSCVHALIEAGADVNICEHGGWTPLHCAVVEGHEAVVAELVRAGADVSITASLGEGTEPCDALAMAELQGEARIASHLRRAGSVRARPRAKVERPHTNNHIPAACGWAISLMVVGIKAINLAGRRRETAEASAASTLGLELQTVRHLAVSKMDSIRMFANLLPVWSLQEVRMTPGELHRFFVRVYKRDRLYCSKRMRRWDAFQPRIAAILANAELRHLLNSTRAGVARQLTAARLPAGVSHWWELWGLPRNSDLPAAFICDATAASDSRSCTRSTCASSAASMGGAEADDEELSQLHEEVRRLKASLESTELALASSNMEVRQLKAALQSTQSVLASSNTALMDSHAENQRVVEENGRLRAECGKAGTDFSAEGLRAAAVALAESLDAAVDNGCDNGNRLFAGGLLGALSNEQNRTIARAERIWRLTSSTVDEALLKLPGLKQVLETQMANRRGLVQAKVRTSFLYIVELARTRTQKDSVACILPWALAVYQVALNVPPTAIEGLRHVLGHSISYKHTWEFLKQLTALVVRSYPTWWPGLGVGFADDNFQKERHRTRQRLGQYNNEDTNQLQQADFSVVFTLVPWQPTSWVAQDVRVLKLTLNNTQKPDHVGQGEECLMRWFGIGGQASCRRFTVVYHDWLLFRNSLTAMVMTPFERKQLRQLRSQSFQREETETEGDAAGHSNDCGDTLLADGDEAAELGSAENVERTVEALEHWLAQRPSVTRKYNLVKEWYGRGNARQHREAAGLIGPPDKMSLSALGQADLTRLLRHAVGLIGPPQAAPLVAERTTTELNNELAHQPIIPGRLDPQMLPDQVEQWLLGFPKPKLADLRALLKRWHGSGSSFEDLRHSLGLKGAKLALSNISKGDAEIVIRHYARSHGSLAPDAPAQTLAERGGQSS</sequence>
<keyword evidence="1" id="KW-0677">Repeat</keyword>
<evidence type="ECO:0000256" key="2">
    <source>
        <dbReference type="ARBA" id="ARBA00023043"/>
    </source>
</evidence>
<feature type="region of interest" description="Disordered" evidence="5">
    <location>
        <begin position="710"/>
        <end position="738"/>
    </location>
</feature>
<accession>A0AB34J6P2</accession>
<dbReference type="SMART" id="SM00248">
    <property type="entry name" value="ANK"/>
    <property type="match status" value="2"/>
</dbReference>
<gene>
    <name evidence="6" type="ORF">AB1Y20_004104</name>
</gene>
<dbReference type="PANTHER" id="PTHR24171">
    <property type="entry name" value="ANKYRIN REPEAT DOMAIN-CONTAINING PROTEIN 39-RELATED"/>
    <property type="match status" value="1"/>
</dbReference>
<dbReference type="PROSITE" id="PS50088">
    <property type="entry name" value="ANK_REPEAT"/>
    <property type="match status" value="2"/>
</dbReference>
<evidence type="ECO:0000313" key="7">
    <source>
        <dbReference type="Proteomes" id="UP001515480"/>
    </source>
</evidence>
<evidence type="ECO:0000256" key="3">
    <source>
        <dbReference type="PROSITE-ProRule" id="PRU00023"/>
    </source>
</evidence>
<evidence type="ECO:0000313" key="6">
    <source>
        <dbReference type="EMBL" id="KAL1515038.1"/>
    </source>
</evidence>
<keyword evidence="4" id="KW-0175">Coiled coil</keyword>
<dbReference type="InterPro" id="IPR036770">
    <property type="entry name" value="Ankyrin_rpt-contain_sf"/>
</dbReference>
<organism evidence="6 7">
    <name type="scientific">Prymnesium parvum</name>
    <name type="common">Toxic golden alga</name>
    <dbReference type="NCBI Taxonomy" id="97485"/>
    <lineage>
        <taxon>Eukaryota</taxon>
        <taxon>Haptista</taxon>
        <taxon>Haptophyta</taxon>
        <taxon>Prymnesiophyceae</taxon>
        <taxon>Prymnesiales</taxon>
        <taxon>Prymnesiaceae</taxon>
        <taxon>Prymnesium</taxon>
    </lineage>
</organism>
<evidence type="ECO:0000256" key="5">
    <source>
        <dbReference type="SAM" id="MobiDB-lite"/>
    </source>
</evidence>
<dbReference type="EMBL" id="JBGBPQ010000012">
    <property type="protein sequence ID" value="KAL1515038.1"/>
    <property type="molecule type" value="Genomic_DNA"/>
</dbReference>
<dbReference type="PROSITE" id="PS50297">
    <property type="entry name" value="ANK_REP_REGION"/>
    <property type="match status" value="2"/>
</dbReference>
<protein>
    <submittedName>
        <fullName evidence="6">Uncharacterized protein</fullName>
    </submittedName>
</protein>
<evidence type="ECO:0000256" key="1">
    <source>
        <dbReference type="ARBA" id="ARBA00022737"/>
    </source>
</evidence>
<dbReference type="Proteomes" id="UP001515480">
    <property type="component" value="Unassembled WGS sequence"/>
</dbReference>
<dbReference type="Pfam" id="PF12796">
    <property type="entry name" value="Ank_2"/>
    <property type="match status" value="1"/>
</dbReference>
<reference evidence="6 7" key="1">
    <citation type="journal article" date="2024" name="Science">
        <title>Giant polyketide synthase enzymes in the biosynthesis of giant marine polyether toxins.</title>
        <authorList>
            <person name="Fallon T.R."/>
            <person name="Shende V.V."/>
            <person name="Wierzbicki I.H."/>
            <person name="Pendleton A.L."/>
            <person name="Watervoot N.F."/>
            <person name="Auber R.P."/>
            <person name="Gonzalez D.J."/>
            <person name="Wisecaver J.H."/>
            <person name="Moore B.S."/>
        </authorList>
    </citation>
    <scope>NUCLEOTIDE SEQUENCE [LARGE SCALE GENOMIC DNA]</scope>
    <source>
        <strain evidence="6 7">12B1</strain>
    </source>
</reference>
<comment type="caution">
    <text evidence="6">The sequence shown here is derived from an EMBL/GenBank/DDBJ whole genome shotgun (WGS) entry which is preliminary data.</text>
</comment>
<proteinExistence type="predicted"/>
<dbReference type="SUPFAM" id="SSF48403">
    <property type="entry name" value="Ankyrin repeat"/>
    <property type="match status" value="1"/>
</dbReference>
<dbReference type="InterPro" id="IPR002110">
    <property type="entry name" value="Ankyrin_rpt"/>
</dbReference>
<evidence type="ECO:0000256" key="4">
    <source>
        <dbReference type="SAM" id="Coils"/>
    </source>
</evidence>
<feature type="repeat" description="ANK" evidence="3">
    <location>
        <begin position="34"/>
        <end position="66"/>
    </location>
</feature>
<keyword evidence="2 3" id="KW-0040">ANK repeat</keyword>
<dbReference type="AlphaFoldDB" id="A0AB34J6P2"/>
<name>A0AB34J6P2_PRYPA</name>
<keyword evidence="7" id="KW-1185">Reference proteome</keyword>
<feature type="repeat" description="ANK" evidence="3">
    <location>
        <begin position="67"/>
        <end position="99"/>
    </location>
</feature>